<comment type="subcellular location">
    <subcellularLocation>
        <location evidence="1">Cell junction</location>
        <location evidence="1">Gap junction</location>
    </subcellularLocation>
    <subcellularLocation>
        <location evidence="2 12">Cell membrane</location>
        <topology evidence="2 12">Multi-pass membrane protein</topology>
    </subcellularLocation>
</comment>
<keyword evidence="6" id="KW-0303">Gap junction</keyword>
<dbReference type="PROSITE" id="PS51013">
    <property type="entry name" value="PANNEXIN"/>
    <property type="match status" value="2"/>
</dbReference>
<evidence type="ECO:0000256" key="7">
    <source>
        <dbReference type="ARBA" id="ARBA00022949"/>
    </source>
</evidence>
<keyword evidence="11 12" id="KW-0407">Ion channel</keyword>
<evidence type="ECO:0000256" key="4">
    <source>
        <dbReference type="ARBA" id="ARBA00022475"/>
    </source>
</evidence>
<evidence type="ECO:0000256" key="12">
    <source>
        <dbReference type="RuleBase" id="RU010713"/>
    </source>
</evidence>
<keyword evidence="9 12" id="KW-0406">Ion transport</keyword>
<evidence type="ECO:0000256" key="2">
    <source>
        <dbReference type="ARBA" id="ARBA00004651"/>
    </source>
</evidence>
<feature type="transmembrane region" description="Helical" evidence="12">
    <location>
        <begin position="110"/>
        <end position="127"/>
    </location>
</feature>
<comment type="similarity">
    <text evidence="12">Belongs to the pannexin family.</text>
</comment>
<dbReference type="InterPro" id="IPR000990">
    <property type="entry name" value="Innexin"/>
</dbReference>
<proteinExistence type="inferred from homology"/>
<organism evidence="13 14">
    <name type="scientific">Orchesella dallaii</name>
    <dbReference type="NCBI Taxonomy" id="48710"/>
    <lineage>
        <taxon>Eukaryota</taxon>
        <taxon>Metazoa</taxon>
        <taxon>Ecdysozoa</taxon>
        <taxon>Arthropoda</taxon>
        <taxon>Hexapoda</taxon>
        <taxon>Collembola</taxon>
        <taxon>Entomobryomorpha</taxon>
        <taxon>Entomobryoidea</taxon>
        <taxon>Orchesellidae</taxon>
        <taxon>Orchesellinae</taxon>
        <taxon>Orchesella</taxon>
    </lineage>
</organism>
<dbReference type="Proteomes" id="UP001642540">
    <property type="component" value="Unassembled WGS sequence"/>
</dbReference>
<evidence type="ECO:0000256" key="5">
    <source>
        <dbReference type="ARBA" id="ARBA00022692"/>
    </source>
</evidence>
<evidence type="ECO:0000256" key="10">
    <source>
        <dbReference type="ARBA" id="ARBA00023136"/>
    </source>
</evidence>
<gene>
    <name evidence="12" type="primary">inx</name>
    <name evidence="13" type="ORF">ODALV1_LOCUS21417</name>
</gene>
<keyword evidence="3 12" id="KW-0813">Transport</keyword>
<accession>A0ABP1RD75</accession>
<feature type="transmembrane region" description="Helical" evidence="12">
    <location>
        <begin position="429"/>
        <end position="448"/>
    </location>
</feature>
<comment type="caution">
    <text evidence="12">Lacks conserved residue(s) required for the propagation of feature annotation.</text>
</comment>
<evidence type="ECO:0000256" key="8">
    <source>
        <dbReference type="ARBA" id="ARBA00022989"/>
    </source>
</evidence>
<feature type="transmembrane region" description="Helical" evidence="12">
    <location>
        <begin position="185"/>
        <end position="206"/>
    </location>
</feature>
<name>A0ABP1RD75_9HEXA</name>
<keyword evidence="7" id="KW-0965">Cell junction</keyword>
<evidence type="ECO:0000256" key="3">
    <source>
        <dbReference type="ARBA" id="ARBA00022448"/>
    </source>
</evidence>
<evidence type="ECO:0000313" key="13">
    <source>
        <dbReference type="EMBL" id="CAL8126484.1"/>
    </source>
</evidence>
<dbReference type="PANTHER" id="PTHR11893:SF36">
    <property type="entry name" value="INNEXIN-5"/>
    <property type="match status" value="1"/>
</dbReference>
<keyword evidence="4" id="KW-1003">Cell membrane</keyword>
<dbReference type="Pfam" id="PF00876">
    <property type="entry name" value="Innexin"/>
    <property type="match status" value="1"/>
</dbReference>
<evidence type="ECO:0000256" key="1">
    <source>
        <dbReference type="ARBA" id="ARBA00004610"/>
    </source>
</evidence>
<keyword evidence="5 12" id="KW-0812">Transmembrane</keyword>
<protein>
    <recommendedName>
        <fullName evidence="12">Innexin</fullName>
    </recommendedName>
</protein>
<keyword evidence="10 12" id="KW-0472">Membrane</keyword>
<evidence type="ECO:0000256" key="9">
    <source>
        <dbReference type="ARBA" id="ARBA00023065"/>
    </source>
</evidence>
<evidence type="ECO:0000256" key="6">
    <source>
        <dbReference type="ARBA" id="ARBA00022868"/>
    </source>
</evidence>
<evidence type="ECO:0000256" key="11">
    <source>
        <dbReference type="ARBA" id="ARBA00023303"/>
    </source>
</evidence>
<keyword evidence="8 12" id="KW-1133">Transmembrane helix</keyword>
<feature type="transmembrane region" description="Helical" evidence="12">
    <location>
        <begin position="583"/>
        <end position="607"/>
    </location>
</feature>
<keyword evidence="14" id="KW-1185">Reference proteome</keyword>
<feature type="transmembrane region" description="Helical" evidence="12">
    <location>
        <begin position="297"/>
        <end position="321"/>
    </location>
</feature>
<comment type="function">
    <text evidence="12">Structural component of the gap junctions.</text>
</comment>
<dbReference type="EMBL" id="CAXLJM020000072">
    <property type="protein sequence ID" value="CAL8126484.1"/>
    <property type="molecule type" value="Genomic_DNA"/>
</dbReference>
<evidence type="ECO:0000313" key="14">
    <source>
        <dbReference type="Proteomes" id="UP001642540"/>
    </source>
</evidence>
<sequence>MSIFSALVNTLIGKQSEVNIDTSILKLHYRVSFRIFVLGSLLLTTKDLTGDAITCYGDKLDKDETLNAYCWIQSTYSVTEYFHDCNAKKDCTYPGVGQLLDHFTSKFHRYYQWTSVTLFFQGLLCYAPRFLWKIMENGLQNTLAYDRKLRYYPITSSDDDEGPKQHLQRLAIYFKTHRGQHQFYFLKYCCCEVLGLLAVVANIFIIDALLGYQFLDYGANVLGYWWRSWSKANWWWWSKANCDCDEDDDNSYEMNPMIEIFPLLAKCSPLKTYGPSGNIITPDPVCVLPLNNLNDKIYLFLWFYLFFELSVSALGLLYRVLMIFLTNVRVILLKVRCLGVKNKVVEDLCRRTYIGDWFVIYIMSKNFFGSPIHCIYDEMLEEQKSFVDDYCWKYHQPMVPQISPISPRHAAINKDLQVFSGNQLTYYQWLPLLFIFQALLTYIPSWLWNNLKDNRIQETVSNLKDPLKPASRRKLLIINLANDLFTQVIQKRYAKPFIICESLNVLCLILNVVLTDFFFHNRFIMYGIKEIWMRFSRFSFRSEDSELFPQFGKCSIKFVKNQKFEMTKDAVCMITFNSLCENIYMFLWSWCVVLILAIIIGLTYRLYGMFSRRKRRKLLLEAADKSCDEKLQKICEKLSFYSWFTLYRISRNVDPLTFQDIISSLVGRMEGMSLFKTVKSRSRTMDHQSVDEIHDISTVV</sequence>
<reference evidence="13 14" key="1">
    <citation type="submission" date="2024-08" db="EMBL/GenBank/DDBJ databases">
        <authorList>
            <person name="Cucini C."/>
            <person name="Frati F."/>
        </authorList>
    </citation>
    <scope>NUCLEOTIDE SEQUENCE [LARGE SCALE GENOMIC DNA]</scope>
</reference>
<dbReference type="PRINTS" id="PR01262">
    <property type="entry name" value="INNEXIN"/>
</dbReference>
<dbReference type="PANTHER" id="PTHR11893">
    <property type="entry name" value="INNEXIN"/>
    <property type="match status" value="1"/>
</dbReference>
<comment type="caution">
    <text evidence="13">The sequence shown here is derived from an EMBL/GenBank/DDBJ whole genome shotgun (WGS) entry which is preliminary data.</text>
</comment>